<keyword evidence="2" id="KW-1185">Reference proteome</keyword>
<comment type="caution">
    <text evidence="1">The sequence shown here is derived from an EMBL/GenBank/DDBJ whole genome shotgun (WGS) entry which is preliminary data.</text>
</comment>
<reference evidence="1 2" key="1">
    <citation type="journal article" date="2021" name="Commun. Biol.">
        <title>The genome of Shorea leprosula (Dipterocarpaceae) highlights the ecological relevance of drought in aseasonal tropical rainforests.</title>
        <authorList>
            <person name="Ng K.K.S."/>
            <person name="Kobayashi M.J."/>
            <person name="Fawcett J.A."/>
            <person name="Hatakeyama M."/>
            <person name="Paape T."/>
            <person name="Ng C.H."/>
            <person name="Ang C.C."/>
            <person name="Tnah L.H."/>
            <person name="Lee C.T."/>
            <person name="Nishiyama T."/>
            <person name="Sese J."/>
            <person name="O'Brien M.J."/>
            <person name="Copetti D."/>
            <person name="Mohd Noor M.I."/>
            <person name="Ong R.C."/>
            <person name="Putra M."/>
            <person name="Sireger I.Z."/>
            <person name="Indrioko S."/>
            <person name="Kosugi Y."/>
            <person name="Izuno A."/>
            <person name="Isagi Y."/>
            <person name="Lee S.L."/>
            <person name="Shimizu K.K."/>
        </authorList>
    </citation>
    <scope>NUCLEOTIDE SEQUENCE [LARGE SCALE GENOMIC DNA]</scope>
    <source>
        <strain evidence="1">214</strain>
    </source>
</reference>
<protein>
    <submittedName>
        <fullName evidence="1">Uncharacterized protein</fullName>
    </submittedName>
</protein>
<gene>
    <name evidence="1" type="ORF">SLEP1_g36499</name>
</gene>
<evidence type="ECO:0000313" key="2">
    <source>
        <dbReference type="Proteomes" id="UP001054252"/>
    </source>
</evidence>
<accession>A0AAV5KRZ3</accession>
<organism evidence="1 2">
    <name type="scientific">Rubroshorea leprosula</name>
    <dbReference type="NCBI Taxonomy" id="152421"/>
    <lineage>
        <taxon>Eukaryota</taxon>
        <taxon>Viridiplantae</taxon>
        <taxon>Streptophyta</taxon>
        <taxon>Embryophyta</taxon>
        <taxon>Tracheophyta</taxon>
        <taxon>Spermatophyta</taxon>
        <taxon>Magnoliopsida</taxon>
        <taxon>eudicotyledons</taxon>
        <taxon>Gunneridae</taxon>
        <taxon>Pentapetalae</taxon>
        <taxon>rosids</taxon>
        <taxon>malvids</taxon>
        <taxon>Malvales</taxon>
        <taxon>Dipterocarpaceae</taxon>
        <taxon>Rubroshorea</taxon>
    </lineage>
</organism>
<dbReference type="EMBL" id="BPVZ01000075">
    <property type="protein sequence ID" value="GKV27313.1"/>
    <property type="molecule type" value="Genomic_DNA"/>
</dbReference>
<evidence type="ECO:0000313" key="1">
    <source>
        <dbReference type="EMBL" id="GKV27313.1"/>
    </source>
</evidence>
<sequence>MGCHKDELKQLSSSEVVDLKMGYHEDELKQLSSSEVAYTIQGCLHHPREFSLEWVVIRMSSSS</sequence>
<name>A0AAV5KRZ3_9ROSI</name>
<dbReference type="Proteomes" id="UP001054252">
    <property type="component" value="Unassembled WGS sequence"/>
</dbReference>
<proteinExistence type="predicted"/>
<dbReference type="AlphaFoldDB" id="A0AAV5KRZ3"/>